<keyword evidence="2" id="KW-1185">Reference proteome</keyword>
<dbReference type="InParanoid" id="D8M614"/>
<dbReference type="AlphaFoldDB" id="D8M614"/>
<dbReference type="GeneID" id="24920551"/>
<name>D8M614_BLAHO</name>
<proteinExistence type="predicted"/>
<evidence type="ECO:0000313" key="2">
    <source>
        <dbReference type="Proteomes" id="UP000008312"/>
    </source>
</evidence>
<dbReference type="Proteomes" id="UP000008312">
    <property type="component" value="Unassembled WGS sequence"/>
</dbReference>
<dbReference type="EMBL" id="FN668661">
    <property type="protein sequence ID" value="CBK23613.2"/>
    <property type="molecule type" value="Genomic_DNA"/>
</dbReference>
<evidence type="ECO:0000313" key="1">
    <source>
        <dbReference type="EMBL" id="CBK23613.2"/>
    </source>
</evidence>
<sequence length="43" mass="5030">MSLFVAKNAPIVLSTNRERRDAFSMRQTRHKTCSLDTCLFDIR</sequence>
<gene>
    <name evidence="1" type="ORF">GSBLH_T00003452001</name>
</gene>
<organism evidence="1">
    <name type="scientific">Blastocystis hominis</name>
    <dbReference type="NCBI Taxonomy" id="12968"/>
    <lineage>
        <taxon>Eukaryota</taxon>
        <taxon>Sar</taxon>
        <taxon>Stramenopiles</taxon>
        <taxon>Bigyra</taxon>
        <taxon>Opalozoa</taxon>
        <taxon>Opalinata</taxon>
        <taxon>Blastocystidae</taxon>
        <taxon>Blastocystis</taxon>
    </lineage>
</organism>
<dbReference type="RefSeq" id="XP_012897661.1">
    <property type="nucleotide sequence ID" value="XM_013042207.1"/>
</dbReference>
<protein>
    <submittedName>
        <fullName evidence="1">Uncharacterized protein</fullName>
    </submittedName>
</protein>
<reference evidence="1" key="1">
    <citation type="submission" date="2010-02" db="EMBL/GenBank/DDBJ databases">
        <title>Sequencing and annotation of the Blastocystis hominis genome.</title>
        <authorList>
            <person name="Wincker P."/>
        </authorList>
    </citation>
    <scope>NUCLEOTIDE SEQUENCE</scope>
    <source>
        <strain evidence="1">Singapore isolate B</strain>
    </source>
</reference>
<accession>D8M614</accession>